<dbReference type="RefSeq" id="WP_123134748.1">
    <property type="nucleotide sequence ID" value="NZ_RJJE01000017.1"/>
</dbReference>
<accession>A0A3M9MRZ2</accession>
<name>A0A3M9MRZ2_9BACT</name>
<keyword evidence="1" id="KW-0479">Metal-binding</keyword>
<feature type="domain" description="FlgD/Vpr Ig-like" evidence="4">
    <location>
        <begin position="490"/>
        <end position="551"/>
    </location>
</feature>
<dbReference type="InterPro" id="IPR026444">
    <property type="entry name" value="Secre_tail"/>
</dbReference>
<proteinExistence type="predicted"/>
<evidence type="ECO:0000313" key="6">
    <source>
        <dbReference type="Proteomes" id="UP000271010"/>
    </source>
</evidence>
<dbReference type="Proteomes" id="UP000271010">
    <property type="component" value="Unassembled WGS sequence"/>
</dbReference>
<dbReference type="PANTHER" id="PTHR42970">
    <property type="entry name" value="PECTATE LYASE C-RELATED"/>
    <property type="match status" value="1"/>
</dbReference>
<comment type="caution">
    <text evidence="5">The sequence shown here is derived from an EMBL/GenBank/DDBJ whole genome shotgun (WGS) entry which is preliminary data.</text>
</comment>
<keyword evidence="3" id="KW-0732">Signal</keyword>
<sequence length="566" mass="61112">MKKHLPHLMSLLMLLALSSPIASAQQLAFPGAEGFGRFTTGGRGGTVIEVTNLNDSGPGSFRSAVLASGARTIVFRVSGTIKLLSPLSIKNGDLTIAGQTAPGDGICLSNQTVTLDADNVIIRYLRFRLGDEAKVENDAIWGRNHQNIIIDHCSMSWSVDETASFYLNRNFTMQWCILSESLYKSVHDKGNHGYGGIWGGDQASFHHNLLAHHSSRNPRFNGGGRSGINGGTYPKEHVDFRNNVLYNWADNSAYGGENGQYNLVNNYYKPGPATPGSKNKRIVQVSFEADPAYGAGYGTFYINGNHVEGNAAVTQDNWAGGVDYASNLPIEKRAQVKLTAPIAYHMQTDHTAVEAYEAVLAQAGASLKRDPVDTRIIREVRTGTATYGGAFGEKKGIIDTQATVGGWPVLESLPAPADTDHDGMPDAWETQYGLNPNNPADRNADANNNGYTNLEEYLNGQSPTALVTSAKEEVDVFASGAYPNPFSRNVTFTFTSAQKAVVSLKILDLAGREITTVRHAAMGAGAHKVEWNGTDASGRKLGAGLYLYSLQMGKERVVKRIALVHE</sequence>
<dbReference type="Gene3D" id="2.160.20.10">
    <property type="entry name" value="Single-stranded right-handed beta-helix, Pectin lyase-like"/>
    <property type="match status" value="1"/>
</dbReference>
<feature type="signal peptide" evidence="3">
    <location>
        <begin position="1"/>
        <end position="24"/>
    </location>
</feature>
<organism evidence="5 6">
    <name type="scientific">Rufibacter immobilis</name>
    <dbReference type="NCBI Taxonomy" id="1348778"/>
    <lineage>
        <taxon>Bacteria</taxon>
        <taxon>Pseudomonadati</taxon>
        <taxon>Bacteroidota</taxon>
        <taxon>Cytophagia</taxon>
        <taxon>Cytophagales</taxon>
        <taxon>Hymenobacteraceae</taxon>
        <taxon>Rufibacter</taxon>
    </lineage>
</organism>
<dbReference type="PANTHER" id="PTHR42970:SF1">
    <property type="entry name" value="PECTATE LYASE C-RELATED"/>
    <property type="match status" value="1"/>
</dbReference>
<dbReference type="OrthoDB" id="9803616at2"/>
<dbReference type="GO" id="GO:0046872">
    <property type="term" value="F:metal ion binding"/>
    <property type="evidence" value="ECO:0007669"/>
    <property type="project" value="UniProtKB-KW"/>
</dbReference>
<evidence type="ECO:0000256" key="2">
    <source>
        <dbReference type="ARBA" id="ARBA00023180"/>
    </source>
</evidence>
<evidence type="ECO:0000313" key="5">
    <source>
        <dbReference type="EMBL" id="RNI28280.1"/>
    </source>
</evidence>
<dbReference type="InterPro" id="IPR052063">
    <property type="entry name" value="Polysaccharide_Lyase_1"/>
</dbReference>
<dbReference type="InterPro" id="IPR012334">
    <property type="entry name" value="Pectin_lyas_fold"/>
</dbReference>
<dbReference type="SUPFAM" id="SSF51126">
    <property type="entry name" value="Pectin lyase-like"/>
    <property type="match status" value="1"/>
</dbReference>
<dbReference type="Gene3D" id="2.60.40.4070">
    <property type="match status" value="1"/>
</dbReference>
<dbReference type="InterPro" id="IPR011050">
    <property type="entry name" value="Pectin_lyase_fold/virulence"/>
</dbReference>
<feature type="chain" id="PRO_5018071976" evidence="3">
    <location>
        <begin position="25"/>
        <end position="566"/>
    </location>
</feature>
<keyword evidence="6" id="KW-1185">Reference proteome</keyword>
<keyword evidence="2" id="KW-0325">Glycoprotein</keyword>
<evidence type="ECO:0000256" key="1">
    <source>
        <dbReference type="ARBA" id="ARBA00022723"/>
    </source>
</evidence>
<dbReference type="NCBIfam" id="TIGR04183">
    <property type="entry name" value="Por_Secre_tail"/>
    <property type="match status" value="1"/>
</dbReference>
<dbReference type="EMBL" id="RJJE01000017">
    <property type="protein sequence ID" value="RNI28280.1"/>
    <property type="molecule type" value="Genomic_DNA"/>
</dbReference>
<dbReference type="InterPro" id="IPR025965">
    <property type="entry name" value="FlgD/Vpr_Ig-like"/>
</dbReference>
<dbReference type="AlphaFoldDB" id="A0A3M9MRZ2"/>
<gene>
    <name evidence="5" type="ORF">EFA69_19665</name>
</gene>
<dbReference type="Pfam" id="PF13860">
    <property type="entry name" value="FlgD_ig"/>
    <property type="match status" value="1"/>
</dbReference>
<protein>
    <submittedName>
        <fullName evidence="5">T9SS C-terminal target domain-containing protein</fullName>
    </submittedName>
</protein>
<reference evidence="5 6" key="1">
    <citation type="submission" date="2018-11" db="EMBL/GenBank/DDBJ databases">
        <title>Rufibacter latericius sp. nov., isolated from water in Baiyang Lake.</title>
        <authorList>
            <person name="Yang Y."/>
        </authorList>
    </citation>
    <scope>NUCLEOTIDE SEQUENCE [LARGE SCALE GENOMIC DNA]</scope>
    <source>
        <strain evidence="5 6">MCC P1</strain>
    </source>
</reference>
<evidence type="ECO:0000259" key="4">
    <source>
        <dbReference type="Pfam" id="PF13860"/>
    </source>
</evidence>
<evidence type="ECO:0000256" key="3">
    <source>
        <dbReference type="SAM" id="SignalP"/>
    </source>
</evidence>